<evidence type="ECO:0000256" key="2">
    <source>
        <dbReference type="ARBA" id="ARBA00022475"/>
    </source>
</evidence>
<dbReference type="Proteomes" id="UP000007962">
    <property type="component" value="Chromosome"/>
</dbReference>
<keyword evidence="5 10" id="KW-0472">Membrane</keyword>
<organism evidence="11 12">
    <name type="scientific">Beutenbergia cavernae (strain ATCC BAA-8 / DSM 12333 / CCUG 43141 / JCM 11478 / NBRC 16432 / NCIMB 13614 / HKI 0122)</name>
    <dbReference type="NCBI Taxonomy" id="471853"/>
    <lineage>
        <taxon>Bacteria</taxon>
        <taxon>Bacillati</taxon>
        <taxon>Actinomycetota</taxon>
        <taxon>Actinomycetes</taxon>
        <taxon>Micrococcales</taxon>
        <taxon>Beutenbergiaceae</taxon>
        <taxon>Beutenbergia</taxon>
    </lineage>
</organism>
<keyword evidence="10" id="KW-0479">Metal-binding</keyword>
<keyword evidence="12" id="KW-1185">Reference proteome</keyword>
<evidence type="ECO:0000313" key="11">
    <source>
        <dbReference type="EMBL" id="ACQ78788.1"/>
    </source>
</evidence>
<keyword evidence="10" id="KW-0915">Sodium</keyword>
<comment type="catalytic activity">
    <reaction evidence="8">
        <text>fluoride(in) = fluoride(out)</text>
        <dbReference type="Rhea" id="RHEA:76159"/>
        <dbReference type="ChEBI" id="CHEBI:17051"/>
    </reaction>
    <physiologicalReaction direction="left-to-right" evidence="8">
        <dbReference type="Rhea" id="RHEA:76160"/>
    </physiologicalReaction>
</comment>
<dbReference type="eggNOG" id="COG0239">
    <property type="taxonomic scope" value="Bacteria"/>
</dbReference>
<evidence type="ECO:0000256" key="6">
    <source>
        <dbReference type="ARBA" id="ARBA00023303"/>
    </source>
</evidence>
<dbReference type="GO" id="GO:0046872">
    <property type="term" value="F:metal ion binding"/>
    <property type="evidence" value="ECO:0007669"/>
    <property type="project" value="UniProtKB-KW"/>
</dbReference>
<keyword evidence="4 10" id="KW-1133">Transmembrane helix</keyword>
<evidence type="ECO:0000256" key="7">
    <source>
        <dbReference type="ARBA" id="ARBA00035120"/>
    </source>
</evidence>
<dbReference type="HAMAP" id="MF_00454">
    <property type="entry name" value="FluC"/>
    <property type="match status" value="1"/>
</dbReference>
<feature type="transmembrane region" description="Helical" evidence="10">
    <location>
        <begin position="96"/>
        <end position="117"/>
    </location>
</feature>
<dbReference type="PANTHER" id="PTHR28259:SF1">
    <property type="entry name" value="FLUORIDE EXPORT PROTEIN 1-RELATED"/>
    <property type="match status" value="1"/>
</dbReference>
<feature type="binding site" evidence="10">
    <location>
        <position position="75"/>
    </location>
    <ligand>
        <name>Na(+)</name>
        <dbReference type="ChEBI" id="CHEBI:29101"/>
        <note>structural</note>
    </ligand>
</feature>
<feature type="transmembrane region" description="Helical" evidence="10">
    <location>
        <begin position="32"/>
        <end position="55"/>
    </location>
</feature>
<comment type="subcellular location">
    <subcellularLocation>
        <location evidence="1 10">Cell membrane</location>
        <topology evidence="1 10">Multi-pass membrane protein</topology>
    </subcellularLocation>
</comment>
<evidence type="ECO:0000256" key="10">
    <source>
        <dbReference type="HAMAP-Rule" id="MF_00454"/>
    </source>
</evidence>
<keyword evidence="10" id="KW-0406">Ion transport</keyword>
<evidence type="ECO:0000256" key="4">
    <source>
        <dbReference type="ARBA" id="ARBA00022989"/>
    </source>
</evidence>
<evidence type="ECO:0000313" key="12">
    <source>
        <dbReference type="Proteomes" id="UP000007962"/>
    </source>
</evidence>
<dbReference type="PANTHER" id="PTHR28259">
    <property type="entry name" value="FLUORIDE EXPORT PROTEIN 1-RELATED"/>
    <property type="match status" value="1"/>
</dbReference>
<dbReference type="GO" id="GO:0062054">
    <property type="term" value="F:fluoride channel activity"/>
    <property type="evidence" value="ECO:0007669"/>
    <property type="project" value="UniProtKB-UniRule"/>
</dbReference>
<evidence type="ECO:0000256" key="1">
    <source>
        <dbReference type="ARBA" id="ARBA00004651"/>
    </source>
</evidence>
<comment type="similarity">
    <text evidence="7 10">Belongs to the fluoride channel Fluc/FEX (TC 1.A.43) family.</text>
</comment>
<name>C5BXB3_BEUC1</name>
<comment type="activity regulation">
    <text evidence="10">Na(+) is not transported, but it plays an essential structural role and its presence is essential for fluoride channel function.</text>
</comment>
<protein>
    <recommendedName>
        <fullName evidence="10">Fluoride-specific ion channel FluC</fullName>
    </recommendedName>
</protein>
<comment type="caution">
    <text evidence="10">Lacks conserved residue(s) required for the propagation of feature annotation.</text>
</comment>
<evidence type="ECO:0000256" key="5">
    <source>
        <dbReference type="ARBA" id="ARBA00023136"/>
    </source>
</evidence>
<dbReference type="InterPro" id="IPR003691">
    <property type="entry name" value="FluC"/>
</dbReference>
<dbReference type="Pfam" id="PF02537">
    <property type="entry name" value="CRCB"/>
    <property type="match status" value="1"/>
</dbReference>
<dbReference type="OrthoDB" id="5148600at2"/>
<dbReference type="HOGENOM" id="CLU_114342_2_0_11"/>
<keyword evidence="3 10" id="KW-0812">Transmembrane</keyword>
<feature type="binding site" evidence="10">
    <location>
        <position position="72"/>
    </location>
    <ligand>
        <name>Na(+)</name>
        <dbReference type="ChEBI" id="CHEBI:29101"/>
        <note>structural</note>
    </ligand>
</feature>
<sequence length="120" mass="11940">MTLVLIALAGGVGAAARFVVDGVVRSRAALPWLGTTVVNVSGSFLIGLLAGFAVAHAVPATWHAVVATGFLGGYTTFSTAAVEGVVLLRAGERRRAAVYVLGVAVVSALVCSGGFALGSL</sequence>
<keyword evidence="2 10" id="KW-1003">Cell membrane</keyword>
<evidence type="ECO:0000256" key="9">
    <source>
        <dbReference type="ARBA" id="ARBA00049940"/>
    </source>
</evidence>
<dbReference type="AlphaFoldDB" id="C5BXB3"/>
<dbReference type="GO" id="GO:0005886">
    <property type="term" value="C:plasma membrane"/>
    <property type="evidence" value="ECO:0007669"/>
    <property type="project" value="UniProtKB-SubCell"/>
</dbReference>
<keyword evidence="6 10" id="KW-0407">Ion channel</keyword>
<dbReference type="RefSeq" id="WP_012725568.1">
    <property type="nucleotide sequence ID" value="NC_012669.1"/>
</dbReference>
<comment type="function">
    <text evidence="9 10">Fluoride-specific ion channel. Important for reducing fluoride concentration in the cell, thus reducing its toxicity.</text>
</comment>
<dbReference type="KEGG" id="bcv:Bcav_0525"/>
<evidence type="ECO:0000256" key="8">
    <source>
        <dbReference type="ARBA" id="ARBA00035585"/>
    </source>
</evidence>
<gene>
    <name evidence="10" type="primary">fluC</name>
    <name evidence="10" type="synonym">crcB</name>
    <name evidence="11" type="ordered locus">Bcav_0525</name>
</gene>
<evidence type="ECO:0000256" key="3">
    <source>
        <dbReference type="ARBA" id="ARBA00022692"/>
    </source>
</evidence>
<proteinExistence type="inferred from homology"/>
<dbReference type="EMBL" id="CP001618">
    <property type="protein sequence ID" value="ACQ78788.1"/>
    <property type="molecule type" value="Genomic_DNA"/>
</dbReference>
<reference evidence="11 12" key="1">
    <citation type="journal article" date="2009" name="Stand. Genomic Sci.">
        <title>Complete genome sequence of Beutenbergia cavernae type strain (HKI 0122).</title>
        <authorList>
            <person name="Land M."/>
            <person name="Pukall R."/>
            <person name="Abt B."/>
            <person name="Goker M."/>
            <person name="Rohde M."/>
            <person name="Glavina Del Rio T."/>
            <person name="Tice H."/>
            <person name="Copeland A."/>
            <person name="Cheng J.F."/>
            <person name="Lucas S."/>
            <person name="Chen F."/>
            <person name="Nolan M."/>
            <person name="Bruce D."/>
            <person name="Goodwin L."/>
            <person name="Pitluck S."/>
            <person name="Ivanova N."/>
            <person name="Mavromatis K."/>
            <person name="Ovchinnikova G."/>
            <person name="Pati A."/>
            <person name="Chen A."/>
            <person name="Palaniappan K."/>
            <person name="Hauser L."/>
            <person name="Chang Y.J."/>
            <person name="Jefferies C.C."/>
            <person name="Saunders E."/>
            <person name="Brettin T."/>
            <person name="Detter J.C."/>
            <person name="Han C."/>
            <person name="Chain P."/>
            <person name="Bristow J."/>
            <person name="Eisen J.A."/>
            <person name="Markowitz V."/>
            <person name="Hugenholtz P."/>
            <person name="Kyrpides N.C."/>
            <person name="Klenk H.P."/>
            <person name="Lapidus A."/>
        </authorList>
    </citation>
    <scope>NUCLEOTIDE SEQUENCE [LARGE SCALE GENOMIC DNA]</scope>
    <source>
        <strain evidence="12">ATCC BAA-8 / DSM 12333 / NBRC 16432</strain>
    </source>
</reference>
<dbReference type="GO" id="GO:0140114">
    <property type="term" value="P:cellular detoxification of fluoride"/>
    <property type="evidence" value="ECO:0007669"/>
    <property type="project" value="UniProtKB-UniRule"/>
</dbReference>
<accession>C5BXB3</accession>
<dbReference type="STRING" id="471853.Bcav_0525"/>
<keyword evidence="10" id="KW-0813">Transport</keyword>